<organism evidence="8 9">
    <name type="scientific">Botrytis deweyae</name>
    <dbReference type="NCBI Taxonomy" id="2478750"/>
    <lineage>
        <taxon>Eukaryota</taxon>
        <taxon>Fungi</taxon>
        <taxon>Dikarya</taxon>
        <taxon>Ascomycota</taxon>
        <taxon>Pezizomycotina</taxon>
        <taxon>Leotiomycetes</taxon>
        <taxon>Helotiales</taxon>
        <taxon>Sclerotiniaceae</taxon>
        <taxon>Botrytis</taxon>
    </lineage>
</organism>
<dbReference type="EMBL" id="RCSX01000024">
    <property type="protein sequence ID" value="KAF7920765.1"/>
    <property type="molecule type" value="Genomic_DNA"/>
</dbReference>
<dbReference type="PANTHER" id="PTHR23501:SF59">
    <property type="entry name" value="MAJOR FACILITATOR SUPERFAMILY (MFS) PROFILE DOMAIN-CONTAINING PROTEIN-RELATED"/>
    <property type="match status" value="1"/>
</dbReference>
<sequence length="622" mass="67810">MYTSLPGSRNSETHLPPNISASEEYTSQYGRTYSPERSLIENEESTSALSPSPGVSSPDSESIDMEKSNMQTEPDSKKRGWRFYGSFACLAILNLVCAIDATILSVALPTIATSLHATAMQAFWCGTSFLLCSTVFQPTWAAFSHIIGRKSVLLTALFLFSVGTILCSVAKNIELLLVGRCIQGIGGGGLVSLTYVLLADMVTLRERGKWMSIISLQWAIGSVIAPVIGGAFAEKVTWRWIFWLNIPFCVVSAIGIPICLKLNIKQGSMWTKLKAFDWFGSFLFVASVTSFLIPLTWASYLGGVMYAWSSVRTLVPLLVGVGGLIAFLIYSIFQKGDPLIRRSLFNSSTAIVAYFGTFVHGICVWSILFYMPLYFEVAKNYTPIQSGIGLFPMTFTTAPAAVVVGLIIAKTGRYRPSIWVGWAISTLGLGLLILLKESTSTVSWIFLNLVPGVGLGTLFSAQGFAAQASVTNTDLPFAGAMYSFFRAFGQTIGVAISGVIFQNTFQNKILKTSYAVYANEWSKDASAFVKIVKAWSNTGAEGEMKQVVIGAYVESLRMVWIVMCALAGLAFVTSLIFTKEIAMSKELETDQGFDYGYGDRKGRESSRTIVPITPQHNGDMVV</sequence>
<feature type="transmembrane region" description="Helical" evidence="6">
    <location>
        <begin position="477"/>
        <end position="501"/>
    </location>
</feature>
<dbReference type="RefSeq" id="XP_038807129.1">
    <property type="nucleotide sequence ID" value="XM_038956417.1"/>
</dbReference>
<evidence type="ECO:0000256" key="4">
    <source>
        <dbReference type="ARBA" id="ARBA00023136"/>
    </source>
</evidence>
<feature type="region of interest" description="Disordered" evidence="5">
    <location>
        <begin position="1"/>
        <end position="76"/>
    </location>
</feature>
<evidence type="ECO:0000313" key="9">
    <source>
        <dbReference type="Proteomes" id="UP000783213"/>
    </source>
</evidence>
<feature type="transmembrane region" description="Helical" evidence="6">
    <location>
        <begin position="281"/>
        <end position="308"/>
    </location>
</feature>
<dbReference type="PRINTS" id="PR01036">
    <property type="entry name" value="TCRTETB"/>
</dbReference>
<keyword evidence="9" id="KW-1185">Reference proteome</keyword>
<protein>
    <recommendedName>
        <fullName evidence="7">Major facilitator superfamily (MFS) profile domain-containing protein</fullName>
    </recommendedName>
</protein>
<dbReference type="SUPFAM" id="SSF103473">
    <property type="entry name" value="MFS general substrate transporter"/>
    <property type="match status" value="1"/>
</dbReference>
<dbReference type="Proteomes" id="UP000783213">
    <property type="component" value="Unassembled WGS sequence"/>
</dbReference>
<feature type="transmembrane region" description="Helical" evidence="6">
    <location>
        <begin position="83"/>
        <end position="108"/>
    </location>
</feature>
<feature type="transmembrane region" description="Helical" evidence="6">
    <location>
        <begin position="388"/>
        <end position="409"/>
    </location>
</feature>
<evidence type="ECO:0000256" key="1">
    <source>
        <dbReference type="ARBA" id="ARBA00004141"/>
    </source>
</evidence>
<dbReference type="Gene3D" id="1.20.1720.10">
    <property type="entry name" value="Multidrug resistance protein D"/>
    <property type="match status" value="1"/>
</dbReference>
<feature type="transmembrane region" description="Helical" evidence="6">
    <location>
        <begin position="314"/>
        <end position="333"/>
    </location>
</feature>
<dbReference type="Gene3D" id="1.20.1250.20">
    <property type="entry name" value="MFS general substrate transporter like domains"/>
    <property type="match status" value="1"/>
</dbReference>
<feature type="transmembrane region" description="Helical" evidence="6">
    <location>
        <begin position="558"/>
        <end position="577"/>
    </location>
</feature>
<feature type="transmembrane region" description="Helical" evidence="6">
    <location>
        <begin position="345"/>
        <end position="368"/>
    </location>
</feature>
<accession>A0ABQ7ID40</accession>
<proteinExistence type="predicted"/>
<dbReference type="InterPro" id="IPR011701">
    <property type="entry name" value="MFS"/>
</dbReference>
<feature type="transmembrane region" description="Helical" evidence="6">
    <location>
        <begin position="152"/>
        <end position="171"/>
    </location>
</feature>
<name>A0ABQ7ID40_9HELO</name>
<feature type="transmembrane region" description="Helical" evidence="6">
    <location>
        <begin position="177"/>
        <end position="198"/>
    </location>
</feature>
<gene>
    <name evidence="8" type="ORF">EAE98_008794</name>
</gene>
<evidence type="ECO:0000256" key="2">
    <source>
        <dbReference type="ARBA" id="ARBA00022692"/>
    </source>
</evidence>
<keyword evidence="4 6" id="KW-0472">Membrane</keyword>
<comment type="caution">
    <text evidence="8">The sequence shown here is derived from an EMBL/GenBank/DDBJ whole genome shotgun (WGS) entry which is preliminary data.</text>
</comment>
<feature type="transmembrane region" description="Helical" evidence="6">
    <location>
        <begin position="240"/>
        <end position="260"/>
    </location>
</feature>
<keyword evidence="2 6" id="KW-0812">Transmembrane</keyword>
<feature type="transmembrane region" description="Helical" evidence="6">
    <location>
        <begin position="416"/>
        <end position="435"/>
    </location>
</feature>
<dbReference type="Pfam" id="PF07690">
    <property type="entry name" value="MFS_1"/>
    <property type="match status" value="1"/>
</dbReference>
<dbReference type="PROSITE" id="PS50850">
    <property type="entry name" value="MFS"/>
    <property type="match status" value="1"/>
</dbReference>
<evidence type="ECO:0000256" key="3">
    <source>
        <dbReference type="ARBA" id="ARBA00022989"/>
    </source>
</evidence>
<dbReference type="GeneID" id="62235567"/>
<feature type="domain" description="Major facilitator superfamily (MFS) profile" evidence="7">
    <location>
        <begin position="86"/>
        <end position="582"/>
    </location>
</feature>
<feature type="compositionally biased region" description="Polar residues" evidence="5">
    <location>
        <begin position="1"/>
        <end position="10"/>
    </location>
</feature>
<dbReference type="PANTHER" id="PTHR23501">
    <property type="entry name" value="MAJOR FACILITATOR SUPERFAMILY"/>
    <property type="match status" value="1"/>
</dbReference>
<evidence type="ECO:0000256" key="5">
    <source>
        <dbReference type="SAM" id="MobiDB-lite"/>
    </source>
</evidence>
<feature type="transmembrane region" description="Helical" evidence="6">
    <location>
        <begin position="210"/>
        <end position="228"/>
    </location>
</feature>
<keyword evidence="3 6" id="KW-1133">Transmembrane helix</keyword>
<feature type="compositionally biased region" description="Polar residues" evidence="5">
    <location>
        <begin position="19"/>
        <end position="31"/>
    </location>
</feature>
<comment type="subcellular location">
    <subcellularLocation>
        <location evidence="1">Membrane</location>
        <topology evidence="1">Multi-pass membrane protein</topology>
    </subcellularLocation>
</comment>
<feature type="transmembrane region" description="Helical" evidence="6">
    <location>
        <begin position="120"/>
        <end position="140"/>
    </location>
</feature>
<dbReference type="InterPro" id="IPR020846">
    <property type="entry name" value="MFS_dom"/>
</dbReference>
<evidence type="ECO:0000259" key="7">
    <source>
        <dbReference type="PROSITE" id="PS50850"/>
    </source>
</evidence>
<evidence type="ECO:0000256" key="6">
    <source>
        <dbReference type="SAM" id="Phobius"/>
    </source>
</evidence>
<evidence type="ECO:0000313" key="8">
    <source>
        <dbReference type="EMBL" id="KAF7920765.1"/>
    </source>
</evidence>
<feature type="transmembrane region" description="Helical" evidence="6">
    <location>
        <begin position="441"/>
        <end position="465"/>
    </location>
</feature>
<feature type="compositionally biased region" description="Polar residues" evidence="5">
    <location>
        <begin position="45"/>
        <end position="60"/>
    </location>
</feature>
<dbReference type="InterPro" id="IPR036259">
    <property type="entry name" value="MFS_trans_sf"/>
</dbReference>
<reference evidence="8 9" key="1">
    <citation type="journal article" date="2020" name="Genome Biol. Evol.">
        <title>Comparative genomics of Sclerotiniaceae.</title>
        <authorList>
            <person name="Valero Jimenez C.A."/>
            <person name="Steentjes M."/>
            <person name="Scholten O.E."/>
            <person name="Van Kan J.A.L."/>
        </authorList>
    </citation>
    <scope>NUCLEOTIDE SEQUENCE [LARGE SCALE GENOMIC DNA]</scope>
    <source>
        <strain evidence="8 9">B1</strain>
    </source>
</reference>
<dbReference type="CDD" id="cd17502">
    <property type="entry name" value="MFS_Azr1_MDR_like"/>
    <property type="match status" value="1"/>
</dbReference>